<dbReference type="PANTHER" id="PTHR35562:SF2">
    <property type="entry name" value="DNA ENDONUCLEASE SMRA-RELATED"/>
    <property type="match status" value="1"/>
</dbReference>
<dbReference type="PANTHER" id="PTHR35562">
    <property type="entry name" value="DNA ENDONUCLEASE SMRA-RELATED"/>
    <property type="match status" value="1"/>
</dbReference>
<comment type="caution">
    <text evidence="2">The sequence shown here is derived from an EMBL/GenBank/DDBJ whole genome shotgun (WGS) entry which is preliminary data.</text>
</comment>
<dbReference type="RefSeq" id="WP_126803227.1">
    <property type="nucleotide sequence ID" value="NZ_PIPL01000001.1"/>
</dbReference>
<feature type="domain" description="Smr" evidence="1">
    <location>
        <begin position="96"/>
        <end position="177"/>
    </location>
</feature>
<dbReference type="Proteomes" id="UP000288293">
    <property type="component" value="Unassembled WGS sequence"/>
</dbReference>
<evidence type="ECO:0000313" key="3">
    <source>
        <dbReference type="Proteomes" id="UP000288293"/>
    </source>
</evidence>
<keyword evidence="2" id="KW-0255">Endonuclease</keyword>
<gene>
    <name evidence="2" type="ORF">CWE09_06830</name>
</gene>
<protein>
    <submittedName>
        <fullName evidence="2">DNA endonuclease SmrA</fullName>
    </submittedName>
</protein>
<dbReference type="NCBIfam" id="NF033154">
    <property type="entry name" value="endonuc_SmrA"/>
    <property type="match status" value="1"/>
</dbReference>
<dbReference type="InterPro" id="IPR047688">
    <property type="entry name" value="Endonuc_SmrA"/>
</dbReference>
<name>A0A432W8V9_9GAMM</name>
<dbReference type="SUPFAM" id="SSF160443">
    <property type="entry name" value="SMR domain-like"/>
    <property type="match status" value="1"/>
</dbReference>
<dbReference type="InterPro" id="IPR036063">
    <property type="entry name" value="Smr_dom_sf"/>
</dbReference>
<dbReference type="InterPro" id="IPR002625">
    <property type="entry name" value="Smr_dom"/>
</dbReference>
<keyword evidence="2" id="KW-0540">Nuclease</keyword>
<dbReference type="PROSITE" id="PS50828">
    <property type="entry name" value="SMR"/>
    <property type="match status" value="1"/>
</dbReference>
<reference evidence="2 3" key="1">
    <citation type="journal article" date="2011" name="Front. Microbiol.">
        <title>Genomic signatures of strain selection and enhancement in Bacillus atrophaeus var. globigii, a historical biowarfare simulant.</title>
        <authorList>
            <person name="Gibbons H.S."/>
            <person name="Broomall S.M."/>
            <person name="McNew L.A."/>
            <person name="Daligault H."/>
            <person name="Chapman C."/>
            <person name="Bruce D."/>
            <person name="Karavis M."/>
            <person name="Krepps M."/>
            <person name="McGregor P.A."/>
            <person name="Hong C."/>
            <person name="Park K.H."/>
            <person name="Akmal A."/>
            <person name="Feldman A."/>
            <person name="Lin J.S."/>
            <person name="Chang W.E."/>
            <person name="Higgs B.W."/>
            <person name="Demirev P."/>
            <person name="Lindquist J."/>
            <person name="Liem A."/>
            <person name="Fochler E."/>
            <person name="Read T.D."/>
            <person name="Tapia R."/>
            <person name="Johnson S."/>
            <person name="Bishop-Lilly K.A."/>
            <person name="Detter C."/>
            <person name="Han C."/>
            <person name="Sozhamannan S."/>
            <person name="Rosenzweig C.N."/>
            <person name="Skowronski E.W."/>
        </authorList>
    </citation>
    <scope>NUCLEOTIDE SEQUENCE [LARGE SCALE GENOMIC DNA]</scope>
    <source>
        <strain evidence="2 3">MLST1</strain>
    </source>
</reference>
<accession>A0A432W8V9</accession>
<evidence type="ECO:0000313" key="2">
    <source>
        <dbReference type="EMBL" id="RUO26416.1"/>
    </source>
</evidence>
<dbReference type="SMART" id="SM00463">
    <property type="entry name" value="SMR"/>
    <property type="match status" value="1"/>
</dbReference>
<dbReference type="Gene3D" id="3.30.1370.110">
    <property type="match status" value="1"/>
</dbReference>
<dbReference type="EMBL" id="PIPL01000001">
    <property type="protein sequence ID" value="RUO26416.1"/>
    <property type="molecule type" value="Genomic_DNA"/>
</dbReference>
<keyword evidence="3" id="KW-1185">Reference proteome</keyword>
<organism evidence="2 3">
    <name type="scientific">Aliidiomarina minuta</name>
    <dbReference type="NCBI Taxonomy" id="880057"/>
    <lineage>
        <taxon>Bacteria</taxon>
        <taxon>Pseudomonadati</taxon>
        <taxon>Pseudomonadota</taxon>
        <taxon>Gammaproteobacteria</taxon>
        <taxon>Alteromonadales</taxon>
        <taxon>Idiomarinaceae</taxon>
        <taxon>Aliidiomarina</taxon>
    </lineage>
</organism>
<dbReference type="AlphaFoldDB" id="A0A432W8V9"/>
<proteinExistence type="predicted"/>
<sequence length="193" mass="21857">MPNNDSPEFRQLMSDVQPLKGEAVAEVRQPHASTLAQEERRRAAVESAKLSVAEQLPEQVTDWVEPLETISWRRDGVQDGVFRRLKRGQYEIQASLNLHQHRVSQARLAVADFIQQCYQKGVRNALIIHGMGRQSKPQPALLKSLCRQWLPLLNQVLAFHSARPEHGGAGASYVIIRKNTAAKIATKELNRRR</sequence>
<evidence type="ECO:0000259" key="1">
    <source>
        <dbReference type="PROSITE" id="PS50828"/>
    </source>
</evidence>
<dbReference type="Pfam" id="PF01713">
    <property type="entry name" value="Smr"/>
    <property type="match status" value="1"/>
</dbReference>
<dbReference type="OrthoDB" id="9808881at2"/>
<dbReference type="GO" id="GO:0004520">
    <property type="term" value="F:DNA endonuclease activity"/>
    <property type="evidence" value="ECO:0007669"/>
    <property type="project" value="TreeGrafter"/>
</dbReference>
<keyword evidence="2" id="KW-0378">Hydrolase</keyword>